<protein>
    <recommendedName>
        <fullName evidence="2">Thioredoxin-like fold domain-containing protein</fullName>
    </recommendedName>
</protein>
<dbReference type="Proteomes" id="UP001498421">
    <property type="component" value="Unassembled WGS sequence"/>
</dbReference>
<evidence type="ECO:0000313" key="3">
    <source>
        <dbReference type="EMBL" id="KAK7426487.1"/>
    </source>
</evidence>
<sequence>MSPDPAPLVVYRGSGKTGAFVWSPFVTKLEARLRFAGISYKVGTGSPASAPRGKIPYVEIGPAEEQLGDSALIIQRLVTRRHSRRPQRPPIPRPARPRPRDPRAVRRQGILLHRAREVVRQLRRHARGRLTDDEVAAAKADADATVFGFVAGSLVCEAAPTTAKIVRSYPVVVKYAERIHQKFFPDYEKWD</sequence>
<evidence type="ECO:0000256" key="1">
    <source>
        <dbReference type="SAM" id="MobiDB-lite"/>
    </source>
</evidence>
<evidence type="ECO:0000259" key="2">
    <source>
        <dbReference type="Pfam" id="PF17172"/>
    </source>
</evidence>
<reference evidence="3 4" key="1">
    <citation type="journal article" date="2025" name="Microbiol. Resour. Announc.">
        <title>Draft genome sequences for Neonectria magnoliae and Neonectria punicea, canker pathogens of Liriodendron tulipifera and Acer saccharum in West Virginia.</title>
        <authorList>
            <person name="Petronek H.M."/>
            <person name="Kasson M.T."/>
            <person name="Metheny A.M."/>
            <person name="Stauder C.M."/>
            <person name="Lovett B."/>
            <person name="Lynch S.C."/>
            <person name="Garnas J.R."/>
            <person name="Kasson L.R."/>
            <person name="Stajich J.E."/>
        </authorList>
    </citation>
    <scope>NUCLEOTIDE SEQUENCE [LARGE SCALE GENOMIC DNA]</scope>
    <source>
        <strain evidence="3 4">NRRL 64651</strain>
    </source>
</reference>
<dbReference type="InterPro" id="IPR012336">
    <property type="entry name" value="Thioredoxin-like_fold"/>
</dbReference>
<feature type="region of interest" description="Disordered" evidence="1">
    <location>
        <begin position="81"/>
        <end position="103"/>
    </location>
</feature>
<comment type="caution">
    <text evidence="3">The sequence shown here is derived from an EMBL/GenBank/DDBJ whole genome shotgun (WGS) entry which is preliminary data.</text>
</comment>
<organism evidence="3 4">
    <name type="scientific">Neonectria magnoliae</name>
    <dbReference type="NCBI Taxonomy" id="2732573"/>
    <lineage>
        <taxon>Eukaryota</taxon>
        <taxon>Fungi</taxon>
        <taxon>Dikarya</taxon>
        <taxon>Ascomycota</taxon>
        <taxon>Pezizomycotina</taxon>
        <taxon>Sordariomycetes</taxon>
        <taxon>Hypocreomycetidae</taxon>
        <taxon>Hypocreales</taxon>
        <taxon>Nectriaceae</taxon>
        <taxon>Neonectria</taxon>
    </lineage>
</organism>
<dbReference type="PANTHER" id="PTHR12289:SF41">
    <property type="entry name" value="FAILED AXON CONNECTIONS-RELATED"/>
    <property type="match status" value="1"/>
</dbReference>
<proteinExistence type="predicted"/>
<dbReference type="InterPro" id="IPR050931">
    <property type="entry name" value="Mito_Protein_Transport_Metaxin"/>
</dbReference>
<gene>
    <name evidence="3" type="ORF">QQZ08_007082</name>
</gene>
<feature type="domain" description="Thioredoxin-like fold" evidence="2">
    <location>
        <begin position="24"/>
        <end position="81"/>
    </location>
</feature>
<name>A0ABR1I0J2_9HYPO</name>
<dbReference type="Pfam" id="PF17172">
    <property type="entry name" value="GST_N_4"/>
    <property type="match status" value="1"/>
</dbReference>
<keyword evidence="4" id="KW-1185">Reference proteome</keyword>
<evidence type="ECO:0000313" key="4">
    <source>
        <dbReference type="Proteomes" id="UP001498421"/>
    </source>
</evidence>
<dbReference type="EMBL" id="JAZAVK010000066">
    <property type="protein sequence ID" value="KAK7426487.1"/>
    <property type="molecule type" value="Genomic_DNA"/>
</dbReference>
<accession>A0ABR1I0J2</accession>
<dbReference type="PANTHER" id="PTHR12289">
    <property type="entry name" value="METAXIN RELATED"/>
    <property type="match status" value="1"/>
</dbReference>